<dbReference type="OrthoDB" id="288504at2"/>
<dbReference type="InterPro" id="IPR007657">
    <property type="entry name" value="Glycosyltransferase_61"/>
</dbReference>
<keyword evidence="2" id="KW-0328">Glycosyltransferase</keyword>
<evidence type="ECO:0000256" key="7">
    <source>
        <dbReference type="ARBA" id="ARBA00023180"/>
    </source>
</evidence>
<evidence type="ECO:0000256" key="5">
    <source>
        <dbReference type="ARBA" id="ARBA00022989"/>
    </source>
</evidence>
<sequence length="322" mass="36474">MEFLNEIGGGAHDVKHPIGHERQYETDAYRNSLENLTYYGNHPSHGVNAFAGSVTLLSDDIRLKEYAEPEEGDIVLHGKTAFLAAPAGDLNYFHWMIDVLARAGRLDALESYEHIVINTLNYPFQFATFPLIGFKGKVHTANYDVSFFSEEMHVPSLRRVGHRIPADWMVNFLREQILPYRAPHSPLGDKIFITRLKRGVRTLTNMAEVSTLLRREGFQEVVLEDYNFLEQVSIIHSATMIIAPHGAGLTNTAFCRRGAKILELFSPHYISSLFYFISAFAGADYYFLVGEEEEFDPNRNANSQDIRISVAVIEAMIKKILS</sequence>
<proteinExistence type="predicted"/>
<dbReference type="Proteomes" id="UP000271227">
    <property type="component" value="Unassembled WGS sequence"/>
</dbReference>
<organism evidence="9 10">
    <name type="scientific">Eilatimonas milleporae</name>
    <dbReference type="NCBI Taxonomy" id="911205"/>
    <lineage>
        <taxon>Bacteria</taxon>
        <taxon>Pseudomonadati</taxon>
        <taxon>Pseudomonadota</taxon>
        <taxon>Alphaproteobacteria</taxon>
        <taxon>Kordiimonadales</taxon>
        <taxon>Kordiimonadaceae</taxon>
        <taxon>Eilatimonas</taxon>
    </lineage>
</organism>
<dbReference type="InterPro" id="IPR049625">
    <property type="entry name" value="Glyco_transf_61_cat"/>
</dbReference>
<dbReference type="InParanoid" id="A0A3M0CVQ5"/>
<keyword evidence="3" id="KW-0808">Transferase</keyword>
<evidence type="ECO:0000313" key="10">
    <source>
        <dbReference type="Proteomes" id="UP000271227"/>
    </source>
</evidence>
<evidence type="ECO:0000256" key="3">
    <source>
        <dbReference type="ARBA" id="ARBA00022679"/>
    </source>
</evidence>
<comment type="subcellular location">
    <subcellularLocation>
        <location evidence="1">Membrane</location>
        <topology evidence="1">Single-pass membrane protein</topology>
    </subcellularLocation>
</comment>
<keyword evidence="10" id="KW-1185">Reference proteome</keyword>
<evidence type="ECO:0000256" key="6">
    <source>
        <dbReference type="ARBA" id="ARBA00023136"/>
    </source>
</evidence>
<gene>
    <name evidence="9" type="ORF">BXY39_0174</name>
</gene>
<evidence type="ECO:0000256" key="1">
    <source>
        <dbReference type="ARBA" id="ARBA00004167"/>
    </source>
</evidence>
<protein>
    <submittedName>
        <fullName evidence="9">Uncharacterized protein DUF563</fullName>
    </submittedName>
</protein>
<evidence type="ECO:0000259" key="8">
    <source>
        <dbReference type="Pfam" id="PF04577"/>
    </source>
</evidence>
<dbReference type="EMBL" id="REFR01000004">
    <property type="protein sequence ID" value="RMB12640.1"/>
    <property type="molecule type" value="Genomic_DNA"/>
</dbReference>
<accession>A0A3M0CVQ5</accession>
<dbReference type="PANTHER" id="PTHR20961">
    <property type="entry name" value="GLYCOSYLTRANSFERASE"/>
    <property type="match status" value="1"/>
</dbReference>
<dbReference type="Pfam" id="PF04577">
    <property type="entry name" value="Glyco_transf_61"/>
    <property type="match status" value="1"/>
</dbReference>
<comment type="caution">
    <text evidence="9">The sequence shown here is derived from an EMBL/GenBank/DDBJ whole genome shotgun (WGS) entry which is preliminary data.</text>
</comment>
<dbReference type="AlphaFoldDB" id="A0A3M0CVQ5"/>
<evidence type="ECO:0000313" key="9">
    <source>
        <dbReference type="EMBL" id="RMB12640.1"/>
    </source>
</evidence>
<evidence type="ECO:0000256" key="4">
    <source>
        <dbReference type="ARBA" id="ARBA00022692"/>
    </source>
</evidence>
<dbReference type="GO" id="GO:0016757">
    <property type="term" value="F:glycosyltransferase activity"/>
    <property type="evidence" value="ECO:0007669"/>
    <property type="project" value="UniProtKB-KW"/>
</dbReference>
<keyword evidence="5" id="KW-1133">Transmembrane helix</keyword>
<keyword evidence="7" id="KW-0325">Glycoprotein</keyword>
<feature type="domain" description="Glycosyltransferase 61 catalytic" evidence="8">
    <location>
        <begin position="92"/>
        <end position="262"/>
    </location>
</feature>
<evidence type="ECO:0000256" key="2">
    <source>
        <dbReference type="ARBA" id="ARBA00022676"/>
    </source>
</evidence>
<dbReference type="GO" id="GO:0016020">
    <property type="term" value="C:membrane"/>
    <property type="evidence" value="ECO:0007669"/>
    <property type="project" value="UniProtKB-SubCell"/>
</dbReference>
<name>A0A3M0CVQ5_9PROT</name>
<reference evidence="9 10" key="1">
    <citation type="submission" date="2018-10" db="EMBL/GenBank/DDBJ databases">
        <title>Genomic Encyclopedia of Archaeal and Bacterial Type Strains, Phase II (KMG-II): from individual species to whole genera.</title>
        <authorList>
            <person name="Goeker M."/>
        </authorList>
    </citation>
    <scope>NUCLEOTIDE SEQUENCE [LARGE SCALE GENOMIC DNA]</scope>
    <source>
        <strain evidence="9 10">DSM 25217</strain>
    </source>
</reference>
<keyword evidence="4" id="KW-0812">Transmembrane</keyword>
<dbReference type="RefSeq" id="WP_121936957.1">
    <property type="nucleotide sequence ID" value="NZ_REFR01000004.1"/>
</dbReference>
<keyword evidence="6" id="KW-0472">Membrane</keyword>
<dbReference type="PANTHER" id="PTHR20961:SF38">
    <property type="entry name" value="PROTEIN O-LINKED-MANNOSE BETA-1,4-N-ACETYLGLUCOSAMINYLTRANSFERASE 2"/>
    <property type="match status" value="1"/>
</dbReference>